<reference evidence="2" key="1">
    <citation type="submission" date="2025-08" db="UniProtKB">
        <authorList>
            <consortium name="RefSeq"/>
        </authorList>
    </citation>
    <scope>IDENTIFICATION</scope>
    <source>
        <strain evidence="2">Tuebingen</strain>
        <tissue evidence="2">Fibroblasts and whole tissue</tissue>
    </source>
</reference>
<protein>
    <submittedName>
        <fullName evidence="2">Uncharacterized protein isoform X1</fullName>
    </submittedName>
</protein>
<name>A0AC58IF41_DANRE</name>
<evidence type="ECO:0000313" key="1">
    <source>
        <dbReference type="Proteomes" id="UP000000437"/>
    </source>
</evidence>
<organism evidence="1 2">
    <name type="scientific">Danio rerio</name>
    <name type="common">Zebrafish</name>
    <name type="synonym">Brachydanio rerio</name>
    <dbReference type="NCBI Taxonomy" id="7955"/>
    <lineage>
        <taxon>Eukaryota</taxon>
        <taxon>Metazoa</taxon>
        <taxon>Chordata</taxon>
        <taxon>Craniata</taxon>
        <taxon>Vertebrata</taxon>
        <taxon>Euteleostomi</taxon>
        <taxon>Actinopterygii</taxon>
        <taxon>Neopterygii</taxon>
        <taxon>Teleostei</taxon>
        <taxon>Ostariophysi</taxon>
        <taxon>Cypriniformes</taxon>
        <taxon>Danionidae</taxon>
        <taxon>Danioninae</taxon>
        <taxon>Danio</taxon>
    </lineage>
</organism>
<accession>A0AC58IF41</accession>
<dbReference type="Proteomes" id="UP000000437">
    <property type="component" value="Chromosome 22"/>
</dbReference>
<keyword evidence="1" id="KW-1185">Reference proteome</keyword>
<proteinExistence type="predicted"/>
<sequence>MYLGLSITFKVVNSRNNDLFQCKETMICVAKYYFKLFFFNREKILVLFQLMLLSTEMSLQESIVGFIGDSVVLECSSGQPELTVQDITVRWRHNNLNVYDIINGQVSVEGQNQAYKNRADTFPDEYKNGNFSLKLNNLQHSDKGSYTCYIINESKYKSVNLIVEEKQKKTSHGTKPRPDLTLIIFAMCIGIFFLVTNSATGFFVPVPSPGK</sequence>
<dbReference type="RefSeq" id="XP_073792849.1">
    <property type="nucleotide sequence ID" value="XM_073936748.1"/>
</dbReference>
<gene>
    <name evidence="2" type="primary">si:dkey-169i5.4</name>
    <name evidence="2" type="synonym">fa94f04</name>
    <name evidence="2" type="synonym">wu:fa94f04</name>
</gene>
<evidence type="ECO:0000313" key="2">
    <source>
        <dbReference type="RefSeq" id="XP_073792849.1"/>
    </source>
</evidence>